<reference evidence="2" key="1">
    <citation type="journal article" date="2017" name="Gigascience">
        <title>The first near-complete assembly of the hexaploid bread wheat genome, Triticum aestivum.</title>
        <authorList>
            <person name="Zimin A.V."/>
            <person name="Puiu D."/>
            <person name="Hall R."/>
            <person name="Kingan S."/>
            <person name="Clavijo B.J."/>
            <person name="Salzberg S.L."/>
        </authorList>
    </citation>
    <scope>NUCLEOTIDE SEQUENCE</scope>
    <source>
        <tissue evidence="2">Leaf</tissue>
    </source>
</reference>
<dbReference type="InterPro" id="IPR016024">
    <property type="entry name" value="ARM-type_fold"/>
</dbReference>
<comment type="caution">
    <text evidence="2">The sequence shown here is derived from an EMBL/GenBank/DDBJ whole genome shotgun (WGS) entry which is preliminary data.</text>
</comment>
<dbReference type="AlphaFoldDB" id="A0A9R1G8K8"/>
<reference evidence="2" key="2">
    <citation type="submission" date="2020-03" db="EMBL/GenBank/DDBJ databases">
        <title>The second near-complete assembly of the hexaploid bread wheat (Triticum aestivum) genome.</title>
        <authorList>
            <person name="Zimin A.V."/>
            <person name="Puiu D."/>
            <person name="Shumante A."/>
            <person name="Alonge M."/>
            <person name="Salzberg S.L."/>
        </authorList>
    </citation>
    <scope>NUCLEOTIDE SEQUENCE</scope>
    <source>
        <tissue evidence="2">Leaf</tissue>
    </source>
</reference>
<dbReference type="PANTHER" id="PTHR20938">
    <property type="entry name" value="INTEGRATOR COMPLEX SUBUNIT 4"/>
    <property type="match status" value="1"/>
</dbReference>
<evidence type="ECO:0000256" key="1">
    <source>
        <dbReference type="SAM" id="MobiDB-lite"/>
    </source>
</evidence>
<dbReference type="Gene3D" id="1.25.10.10">
    <property type="entry name" value="Leucine-rich Repeat Variant"/>
    <property type="match status" value="1"/>
</dbReference>
<gene>
    <name evidence="2" type="ORF">CFC21_051831</name>
</gene>
<dbReference type="PANTHER" id="PTHR20938:SF0">
    <property type="entry name" value="INTEGRATOR COMPLEX SUBUNIT 4"/>
    <property type="match status" value="1"/>
</dbReference>
<organism evidence="2">
    <name type="scientific">Triticum aestivum</name>
    <name type="common">Wheat</name>
    <dbReference type="NCBI Taxonomy" id="4565"/>
    <lineage>
        <taxon>Eukaryota</taxon>
        <taxon>Viridiplantae</taxon>
        <taxon>Streptophyta</taxon>
        <taxon>Embryophyta</taxon>
        <taxon>Tracheophyta</taxon>
        <taxon>Spermatophyta</taxon>
        <taxon>Magnoliopsida</taxon>
        <taxon>Liliopsida</taxon>
        <taxon>Poales</taxon>
        <taxon>Poaceae</taxon>
        <taxon>BOP clade</taxon>
        <taxon>Pooideae</taxon>
        <taxon>Triticodae</taxon>
        <taxon>Triticeae</taxon>
        <taxon>Triticinae</taxon>
        <taxon>Triticum</taxon>
    </lineage>
</organism>
<dbReference type="Proteomes" id="UP000815260">
    <property type="component" value="Chromosome 4A"/>
</dbReference>
<dbReference type="EMBL" id="CM022220">
    <property type="protein sequence ID" value="KAF7042158.1"/>
    <property type="molecule type" value="Genomic_DNA"/>
</dbReference>
<name>A0A9R1G8K8_WHEAT</name>
<accession>A0A9R1G8K8</accession>
<evidence type="ECO:0000313" key="2">
    <source>
        <dbReference type="EMBL" id="KAF7042158.1"/>
    </source>
</evidence>
<sequence>MDEGLAASEPGPSVAKRARFMGPHASSSSGADPEMEIRALVSMASGLYPLARAEALSGLAAVLEKVNAGGGVVECCYACAEKLLRDEDEGIRLAAVRLVGLCAEKFAMRKELGGDGDQMDRVFLQLSSMARDMCTEVRIEAFNALAKMQRVSEGVLLQSLSKKIIKTDTGSASSIKGKKLPPKLSSPCAAGIFAHGVEDEFYQVRTVACKTLGALAKLSNQYAQKALDLLMDMMNDDTEAVRLQTLQTLFDIATYGCLSMQEKHMHMDQDIYGVLFSIGKNHGSFSANIAKHLAKEFFQVRYILERRYYLNSINMASDGELILDKPRIKALLMVSVLAAYDDKDKKLDIPAVILSHAIPLFGMISCALAEDEQDSLLSYLYHQAGMQFWEKKLVSVEGGDYECFSVETVGGTHAQVETTGKTTKYLDEVVIMQSTRLILETVKGAWAVIKPCSIGKVQSTLRTCKEEVNILAVNSSGSTSAVLSFVCDYLDAVQLIVEIWWFIQLDDSHAFGPTSLDILLEKLDTSVRRMKCCYAGLHRELEVQVLEFALLAILCRLSEFGTCSKLVLDKLHWIINHIDGLCADGSYELSNFSKEVKKVFDGNFIDGTPIVNICTFLDIFDLKPARDFEMLNATTAVLQVRDTDSENPLSYVYGLPVGVTFDMSLCNTSSHDRIWLRMVAGQSVQHVFLDLSCFEGNDKMKSCSRVIPFYATPMACSFVMRACLVIECPFGSIGTHQEGHGGPRDCVVQLCDELDVYFVSADTEQRQWSK</sequence>
<feature type="region of interest" description="Disordered" evidence="1">
    <location>
        <begin position="1"/>
        <end position="32"/>
    </location>
</feature>
<dbReference type="OrthoDB" id="18190at2759"/>
<proteinExistence type="predicted"/>
<protein>
    <recommendedName>
        <fullName evidence="3">Integrator complex subunit 4</fullName>
    </recommendedName>
</protein>
<dbReference type="SUPFAM" id="SSF48371">
    <property type="entry name" value="ARM repeat"/>
    <property type="match status" value="1"/>
</dbReference>
<dbReference type="InterPro" id="IPR011989">
    <property type="entry name" value="ARM-like"/>
</dbReference>
<evidence type="ECO:0008006" key="3">
    <source>
        <dbReference type="Google" id="ProtNLM"/>
    </source>
</evidence>